<feature type="region of interest" description="Disordered" evidence="1">
    <location>
        <begin position="181"/>
        <end position="210"/>
    </location>
</feature>
<protein>
    <submittedName>
        <fullName evidence="2">Uncharacterized protein</fullName>
    </submittedName>
</protein>
<feature type="region of interest" description="Disordered" evidence="1">
    <location>
        <begin position="1"/>
        <end position="103"/>
    </location>
</feature>
<name>A0ABR0KK69_9EURO</name>
<dbReference type="EMBL" id="JAVRRG010000012">
    <property type="protein sequence ID" value="KAK5098992.1"/>
    <property type="molecule type" value="Genomic_DNA"/>
</dbReference>
<evidence type="ECO:0000256" key="1">
    <source>
        <dbReference type="SAM" id="MobiDB-lite"/>
    </source>
</evidence>
<feature type="compositionally biased region" description="Basic and acidic residues" evidence="1">
    <location>
        <begin position="273"/>
        <end position="294"/>
    </location>
</feature>
<comment type="caution">
    <text evidence="2">The sequence shown here is derived from an EMBL/GenBank/DDBJ whole genome shotgun (WGS) entry which is preliminary data.</text>
</comment>
<evidence type="ECO:0000313" key="2">
    <source>
        <dbReference type="EMBL" id="KAK5098992.1"/>
    </source>
</evidence>
<evidence type="ECO:0000313" key="3">
    <source>
        <dbReference type="Proteomes" id="UP001345013"/>
    </source>
</evidence>
<proteinExistence type="predicted"/>
<feature type="compositionally biased region" description="Polar residues" evidence="1">
    <location>
        <begin position="193"/>
        <end position="202"/>
    </location>
</feature>
<reference evidence="2 3" key="1">
    <citation type="submission" date="2023-08" db="EMBL/GenBank/DDBJ databases">
        <title>Black Yeasts Isolated from many extreme environments.</title>
        <authorList>
            <person name="Coleine C."/>
            <person name="Stajich J.E."/>
            <person name="Selbmann L."/>
        </authorList>
    </citation>
    <scope>NUCLEOTIDE SEQUENCE [LARGE SCALE GENOMIC DNA]</scope>
    <source>
        <strain evidence="2 3">CCFEE 5885</strain>
    </source>
</reference>
<accession>A0ABR0KK69</accession>
<sequence>MAPTKKADTAKDDDTTELRQYPHTGVKRKHGSSYTLDPLDELDSATKEAIEKQDRLDETFEPEDGGKPADKKPKTSRKQQDSSNLYCSGIYSPPERGRTKSRKDWAMMHSKKTMKQFPDSRKVSVTELRAAYEGSKALNIFLHGELEYQCDLGSDLRKKRTEHLLMIDELKVALGVTEPVKVTTKKQKDEAQESSPPKTAQAGTAPESRFESISTNLASEVGSLKMQLELEKHDKVAAEQANQSAQRELEDVKAQNKLLRETVVRPSAALRTELAEHQEPRKQAEKQLKQALSDRRTREEAEFWRLKKVMDDRIAENNSRHTKNQEKLEVANRELKEKLAKQDEELRLKETKLEEQRTAIVRAKACLSGL</sequence>
<organism evidence="2 3">
    <name type="scientific">Lithohypha guttulata</name>
    <dbReference type="NCBI Taxonomy" id="1690604"/>
    <lineage>
        <taxon>Eukaryota</taxon>
        <taxon>Fungi</taxon>
        <taxon>Dikarya</taxon>
        <taxon>Ascomycota</taxon>
        <taxon>Pezizomycotina</taxon>
        <taxon>Eurotiomycetes</taxon>
        <taxon>Chaetothyriomycetidae</taxon>
        <taxon>Chaetothyriales</taxon>
        <taxon>Trichomeriaceae</taxon>
        <taxon>Lithohypha</taxon>
    </lineage>
</organism>
<keyword evidence="3" id="KW-1185">Reference proteome</keyword>
<feature type="compositionally biased region" description="Basic and acidic residues" evidence="1">
    <location>
        <begin position="1"/>
        <end position="17"/>
    </location>
</feature>
<dbReference type="Proteomes" id="UP001345013">
    <property type="component" value="Unassembled WGS sequence"/>
</dbReference>
<feature type="region of interest" description="Disordered" evidence="1">
    <location>
        <begin position="272"/>
        <end position="294"/>
    </location>
</feature>
<gene>
    <name evidence="2" type="ORF">LTR24_001620</name>
</gene>
<feature type="compositionally biased region" description="Basic and acidic residues" evidence="1">
    <location>
        <begin position="44"/>
        <end position="73"/>
    </location>
</feature>